<evidence type="ECO:0000256" key="8">
    <source>
        <dbReference type="SAM" id="MobiDB-lite"/>
    </source>
</evidence>
<dbReference type="PANTHER" id="PTHR11477">
    <property type="entry name" value="TRANSCRIPTION FACTOR S-II ZINC FINGER DOMAIN-CONTAINING PROTEIN"/>
    <property type="match status" value="1"/>
</dbReference>
<dbReference type="SUPFAM" id="SSF46942">
    <property type="entry name" value="Elongation factor TFIIS domain 2"/>
    <property type="match status" value="1"/>
</dbReference>
<evidence type="ECO:0000313" key="10">
    <source>
        <dbReference type="EMBL" id="OSX64064.1"/>
    </source>
</evidence>
<feature type="compositionally biased region" description="Low complexity" evidence="8">
    <location>
        <begin position="567"/>
        <end position="585"/>
    </location>
</feature>
<dbReference type="GO" id="GO:0006362">
    <property type="term" value="P:transcription elongation by RNA polymerase I"/>
    <property type="evidence" value="ECO:0007669"/>
    <property type="project" value="TreeGrafter"/>
</dbReference>
<feature type="region of interest" description="Disordered" evidence="8">
    <location>
        <begin position="617"/>
        <end position="644"/>
    </location>
</feature>
<feature type="region of interest" description="Disordered" evidence="8">
    <location>
        <begin position="470"/>
        <end position="506"/>
    </location>
</feature>
<dbReference type="GO" id="GO:0031564">
    <property type="term" value="P:transcription antitermination"/>
    <property type="evidence" value="ECO:0007669"/>
    <property type="project" value="TreeGrafter"/>
</dbReference>
<evidence type="ECO:0000256" key="4">
    <source>
        <dbReference type="ARBA" id="ARBA00022723"/>
    </source>
</evidence>
<dbReference type="GO" id="GO:0001139">
    <property type="term" value="F:RNA polymerase II complex recruiting activity"/>
    <property type="evidence" value="ECO:0007669"/>
    <property type="project" value="TreeGrafter"/>
</dbReference>
<keyword evidence="4" id="KW-0479">Metal-binding</keyword>
<feature type="compositionally biased region" description="Low complexity" evidence="8">
    <location>
        <begin position="479"/>
        <end position="492"/>
    </location>
</feature>
<feature type="compositionally biased region" description="Polar residues" evidence="8">
    <location>
        <begin position="617"/>
        <end position="626"/>
    </location>
</feature>
<dbReference type="InterPro" id="IPR012921">
    <property type="entry name" value="SPOC_C"/>
</dbReference>
<evidence type="ECO:0000256" key="1">
    <source>
        <dbReference type="ARBA" id="ARBA00002311"/>
    </source>
</evidence>
<feature type="region of interest" description="Disordered" evidence="8">
    <location>
        <begin position="1"/>
        <end position="36"/>
    </location>
</feature>
<dbReference type="Pfam" id="PF07744">
    <property type="entry name" value="SPOC"/>
    <property type="match status" value="1"/>
</dbReference>
<dbReference type="PANTHER" id="PTHR11477:SF0">
    <property type="entry name" value="IP08861P-RELATED"/>
    <property type="match status" value="1"/>
</dbReference>
<feature type="domain" description="TFIIS central" evidence="9">
    <location>
        <begin position="243"/>
        <end position="419"/>
    </location>
</feature>
<dbReference type="RefSeq" id="XP_024340858.1">
    <property type="nucleotide sequence ID" value="XM_024476868.1"/>
</dbReference>
<dbReference type="GO" id="GO:0008270">
    <property type="term" value="F:zinc ion binding"/>
    <property type="evidence" value="ECO:0007669"/>
    <property type="project" value="UniProtKB-KW"/>
</dbReference>
<dbReference type="GO" id="GO:0000977">
    <property type="term" value="F:RNA polymerase II transcription regulatory region sequence-specific DNA binding"/>
    <property type="evidence" value="ECO:0007669"/>
    <property type="project" value="TreeGrafter"/>
</dbReference>
<accession>A0A1X6N636</accession>
<evidence type="ECO:0000256" key="3">
    <source>
        <dbReference type="ARBA" id="ARBA00021616"/>
    </source>
</evidence>
<dbReference type="AlphaFoldDB" id="A0A1X6N636"/>
<sequence length="1136" mass="124451">MSSRPAMRPRNGTITQNETHQRENVKLDSTKGKGKPRPHIASKVFCVCRKPDDGTPMIRCEQCREWFVFSATGLGAIRLNCVRYHFRCVGLSERDAEDIQTYICERCHQKTGLRTIMEWEGVDGLEVVNPPDVRSPTLGSEDQGGEAGEHESQSEDESADDYVAGAGRLPAGKRRSRRVSTSSDSDSDSGRSAKGPNLTKRIRRDVPVGANAPPPANGTKRKQPDAAQPAIKRSRTESGEDPARKYCLTKLLEVFTRIFTQYPFLNDGRQDRDAGVGRDFTPDKAPEELTDEEKEKLEATARQFTADLEQCMFAIYSEPDKTGKPHAAGKYKYVIVSYIVKTPVTNPIAYRERFRMLTFNLSKPDRVLLHKRIASSQIPPRELSTMSSTDLADEETKQSIKHAEQEALAHSILKKQTLPRAKITHKGIENIEDMYGAEQRDMERVREEEEEARIERERLARLKLQAERARSASSLGQGSVPPESPVVSQSSSWGAPHSLQSDSNAAHSMEGLARPAPNTMFVSSVSDYVGLVEPELNLADLINIDEDLPPDVAAVESPPSSTAPHLASSDARSSFSQASPTSESTPPVPSTTGISPFAAKSDITSRSSFDLSSLWTANGAEQTSEQPIIVDAPESERQEDPKASAVDVDILGEEADDQDFDMFLEKDEEDKPTVPVDDNSPEARRAAFEALPKVWTGTLSMPLDATMAQEVSLSACQVGGRDINHEPLLWQTLFPAKALRIDGRVPVEKSAQYLTQMRLNPTKELIAVAFSPDTGTGAEFIGFKALVDHLVAKGRHGLVFPWGNRPKEWAPGRELYIVPLLTTEAIPEFLELLDNLRLPKLRDHDFLIGVWVLGKNRLAPPPPGAMPAPAPINIAPSALYHQALHSPLGTQFLPQGQPTASTSTLGQPAPTDAVLAAEVAQLTPEQIQQMLRTLTSSALLNTQTSAVLPPPPPPQPVIPLPTSQLLMSQQQTIPIQPWLNQPVTFQPHVQPPALAPIPGNHPIMPPGLGPYPDPQYDRRYDQDRQYPPESIAEGVRLGAEVEAENMGIDLGILVGEDEVEGPARRAVGGGPTADDGINSRFVYIRSTLFTILLFSVSIGDATSILSLRTCIVGSCRTSAPVKKGLVHFHQVLRKDL</sequence>
<feature type="region of interest" description="Disordered" evidence="8">
    <location>
        <begin position="380"/>
        <end position="401"/>
    </location>
</feature>
<name>A0A1X6N636_9APHY</name>
<dbReference type="InterPro" id="IPR036575">
    <property type="entry name" value="TFIIS_cen_dom_sf"/>
</dbReference>
<keyword evidence="5" id="KW-0863">Zinc-finger</keyword>
<keyword evidence="11" id="KW-1185">Reference proteome</keyword>
<keyword evidence="6" id="KW-0862">Zinc</keyword>
<dbReference type="PROSITE" id="PS51321">
    <property type="entry name" value="TFIIS_CENTRAL"/>
    <property type="match status" value="1"/>
</dbReference>
<dbReference type="GeneID" id="36321819"/>
<feature type="compositionally biased region" description="Basic and acidic residues" evidence="8">
    <location>
        <begin position="19"/>
        <end position="31"/>
    </location>
</feature>
<dbReference type="Gene3D" id="1.10.472.30">
    <property type="entry name" value="Transcription elongation factor S-II, central domain"/>
    <property type="match status" value="1"/>
</dbReference>
<dbReference type="SUPFAM" id="SSF57903">
    <property type="entry name" value="FYVE/PHD zinc finger"/>
    <property type="match status" value="1"/>
</dbReference>
<feature type="compositionally biased region" description="Polar residues" evidence="8">
    <location>
        <begin position="380"/>
        <end position="390"/>
    </location>
</feature>
<dbReference type="GO" id="GO:0005634">
    <property type="term" value="C:nucleus"/>
    <property type="evidence" value="ECO:0007669"/>
    <property type="project" value="TreeGrafter"/>
</dbReference>
<gene>
    <name evidence="10" type="ORF">POSPLADRAFT_1032538</name>
</gene>
<evidence type="ECO:0000256" key="7">
    <source>
        <dbReference type="ARBA" id="ARBA00023242"/>
    </source>
</evidence>
<organism evidence="10 11">
    <name type="scientific">Postia placenta MAD-698-R-SB12</name>
    <dbReference type="NCBI Taxonomy" id="670580"/>
    <lineage>
        <taxon>Eukaryota</taxon>
        <taxon>Fungi</taxon>
        <taxon>Dikarya</taxon>
        <taxon>Basidiomycota</taxon>
        <taxon>Agaricomycotina</taxon>
        <taxon>Agaricomycetes</taxon>
        <taxon>Polyporales</taxon>
        <taxon>Adustoporiaceae</taxon>
        <taxon>Rhodonia</taxon>
    </lineage>
</organism>
<comment type="function">
    <text evidence="1">Negative regulator of transcription elongation.</text>
</comment>
<feature type="region of interest" description="Disordered" evidence="8">
    <location>
        <begin position="127"/>
        <end position="242"/>
    </location>
</feature>
<dbReference type="CDD" id="cd21538">
    <property type="entry name" value="SPOC_TFIIS"/>
    <property type="match status" value="1"/>
</dbReference>
<dbReference type="OrthoDB" id="436852at2759"/>
<feature type="region of interest" description="Disordered" evidence="8">
    <location>
        <begin position="270"/>
        <end position="294"/>
    </location>
</feature>
<dbReference type="GO" id="GO:0006368">
    <property type="term" value="P:transcription elongation by RNA polymerase II"/>
    <property type="evidence" value="ECO:0007669"/>
    <property type="project" value="TreeGrafter"/>
</dbReference>
<dbReference type="STRING" id="670580.A0A1X6N636"/>
<feature type="region of interest" description="Disordered" evidence="8">
    <location>
        <begin position="550"/>
        <end position="599"/>
    </location>
</feature>
<dbReference type="Gene3D" id="3.30.40.10">
    <property type="entry name" value="Zinc/RING finger domain, C3HC4 (zinc finger)"/>
    <property type="match status" value="2"/>
</dbReference>
<keyword evidence="7" id="KW-0539">Nucleus</keyword>
<proteinExistence type="inferred from homology"/>
<dbReference type="Proteomes" id="UP000194127">
    <property type="component" value="Unassembled WGS sequence"/>
</dbReference>
<protein>
    <recommendedName>
        <fullName evidence="3">Transcription factor BYE1</fullName>
    </recommendedName>
</protein>
<dbReference type="Pfam" id="PF07500">
    <property type="entry name" value="TFIIS_M"/>
    <property type="match status" value="1"/>
</dbReference>
<evidence type="ECO:0000256" key="5">
    <source>
        <dbReference type="ARBA" id="ARBA00022771"/>
    </source>
</evidence>
<evidence type="ECO:0000259" key="9">
    <source>
        <dbReference type="PROSITE" id="PS51321"/>
    </source>
</evidence>
<dbReference type="InterPro" id="IPR003618">
    <property type="entry name" value="TFIIS_cen_dom"/>
</dbReference>
<dbReference type="InterPro" id="IPR013083">
    <property type="entry name" value="Znf_RING/FYVE/PHD"/>
</dbReference>
<dbReference type="GO" id="GO:0031440">
    <property type="term" value="P:regulation of mRNA 3'-end processing"/>
    <property type="evidence" value="ECO:0007669"/>
    <property type="project" value="TreeGrafter"/>
</dbReference>
<evidence type="ECO:0000256" key="6">
    <source>
        <dbReference type="ARBA" id="ARBA00022833"/>
    </source>
</evidence>
<reference evidence="10 11" key="1">
    <citation type="submission" date="2017-04" db="EMBL/GenBank/DDBJ databases">
        <title>Genome Sequence of the Model Brown-Rot Fungus Postia placenta SB12.</title>
        <authorList>
            <consortium name="DOE Joint Genome Institute"/>
            <person name="Gaskell J."/>
            <person name="Kersten P."/>
            <person name="Larrondo L.F."/>
            <person name="Canessa P."/>
            <person name="Martinez D."/>
            <person name="Hibbett D."/>
            <person name="Schmoll M."/>
            <person name="Kubicek C.P."/>
            <person name="Martinez A.T."/>
            <person name="Yadav J."/>
            <person name="Master E."/>
            <person name="Magnuson J.K."/>
            <person name="James T."/>
            <person name="Yaver D."/>
            <person name="Berka R."/>
            <person name="Labutti K."/>
            <person name="Lipzen A."/>
            <person name="Aerts A."/>
            <person name="Barry K."/>
            <person name="Henrissat B."/>
            <person name="Blanchette R."/>
            <person name="Grigoriev I."/>
            <person name="Cullen D."/>
        </authorList>
    </citation>
    <scope>NUCLEOTIDE SEQUENCE [LARGE SCALE GENOMIC DNA]</scope>
    <source>
        <strain evidence="10 11">MAD-698-R-SB12</strain>
    </source>
</reference>
<dbReference type="InterPro" id="IPR011011">
    <property type="entry name" value="Znf_FYVE_PHD"/>
</dbReference>
<evidence type="ECO:0000256" key="2">
    <source>
        <dbReference type="ARBA" id="ARBA00011050"/>
    </source>
</evidence>
<comment type="similarity">
    <text evidence="2">Belongs to the BYE1 family.</text>
</comment>
<evidence type="ECO:0000313" key="11">
    <source>
        <dbReference type="Proteomes" id="UP000194127"/>
    </source>
</evidence>
<dbReference type="EMBL" id="KZ110594">
    <property type="protein sequence ID" value="OSX64064.1"/>
    <property type="molecule type" value="Genomic_DNA"/>
</dbReference>